<organism evidence="6 7">
    <name type="scientific">Oryctes borbonicus</name>
    <dbReference type="NCBI Taxonomy" id="1629725"/>
    <lineage>
        <taxon>Eukaryota</taxon>
        <taxon>Metazoa</taxon>
        <taxon>Ecdysozoa</taxon>
        <taxon>Arthropoda</taxon>
        <taxon>Hexapoda</taxon>
        <taxon>Insecta</taxon>
        <taxon>Pterygota</taxon>
        <taxon>Neoptera</taxon>
        <taxon>Endopterygota</taxon>
        <taxon>Coleoptera</taxon>
        <taxon>Polyphaga</taxon>
        <taxon>Scarabaeiformia</taxon>
        <taxon>Scarabaeidae</taxon>
        <taxon>Dynastinae</taxon>
        <taxon>Oryctes</taxon>
    </lineage>
</organism>
<dbReference type="CDD" id="cd03127">
    <property type="entry name" value="tetraspanin_LEL"/>
    <property type="match status" value="1"/>
</dbReference>
<dbReference type="InterPro" id="IPR018499">
    <property type="entry name" value="Tetraspanin/Peripherin"/>
</dbReference>
<dbReference type="SUPFAM" id="SSF48652">
    <property type="entry name" value="Tetraspanin"/>
    <property type="match status" value="1"/>
</dbReference>
<keyword evidence="3 5" id="KW-1133">Transmembrane helix</keyword>
<evidence type="ECO:0000256" key="2">
    <source>
        <dbReference type="ARBA" id="ARBA00022692"/>
    </source>
</evidence>
<dbReference type="PANTHER" id="PTHR19282">
    <property type="entry name" value="TETRASPANIN"/>
    <property type="match status" value="1"/>
</dbReference>
<dbReference type="Gene3D" id="1.10.1450.10">
    <property type="entry name" value="Tetraspanin"/>
    <property type="match status" value="1"/>
</dbReference>
<keyword evidence="7" id="KW-1185">Reference proteome</keyword>
<name>A0A0T6BH12_9SCAR</name>
<evidence type="ECO:0000256" key="5">
    <source>
        <dbReference type="SAM" id="Phobius"/>
    </source>
</evidence>
<dbReference type="Pfam" id="PF00335">
    <property type="entry name" value="Tetraspanin"/>
    <property type="match status" value="1"/>
</dbReference>
<keyword evidence="4 5" id="KW-0472">Membrane</keyword>
<sequence>FVSFVGFWGAIRENTFLLKSYAWILLFILFFKMWGAIFIAISSYRERTHSSNVSEFKNMFDHYGVVSGDTVLVDAVQTTFHCCGYDRPHSIEFGNATYPWSCCGFQNQICAKPTFTEGCAERIPEVMSPILFTITILYYTAVAIQVTMKVYLIDTALGVYKSRRSFNEINL</sequence>
<dbReference type="OrthoDB" id="71600at2759"/>
<protein>
    <submittedName>
        <fullName evidence="6">Tetraspannin</fullName>
    </submittedName>
</protein>
<evidence type="ECO:0000256" key="3">
    <source>
        <dbReference type="ARBA" id="ARBA00022989"/>
    </source>
</evidence>
<dbReference type="GO" id="GO:0005886">
    <property type="term" value="C:plasma membrane"/>
    <property type="evidence" value="ECO:0007669"/>
    <property type="project" value="TreeGrafter"/>
</dbReference>
<evidence type="ECO:0000256" key="4">
    <source>
        <dbReference type="ARBA" id="ARBA00023136"/>
    </source>
</evidence>
<comment type="caution">
    <text evidence="6">The sequence shown here is derived from an EMBL/GenBank/DDBJ whole genome shotgun (WGS) entry which is preliminary data.</text>
</comment>
<evidence type="ECO:0000313" key="7">
    <source>
        <dbReference type="Proteomes" id="UP000051574"/>
    </source>
</evidence>
<reference evidence="6 7" key="1">
    <citation type="submission" date="2015-09" db="EMBL/GenBank/DDBJ databases">
        <title>Draft genome of the scarab beetle Oryctes borbonicus.</title>
        <authorList>
            <person name="Meyer J.M."/>
            <person name="Markov G.V."/>
            <person name="Baskaran P."/>
            <person name="Herrmann M."/>
            <person name="Sommer R.J."/>
            <person name="Roedelsperger C."/>
        </authorList>
    </citation>
    <scope>NUCLEOTIDE SEQUENCE [LARGE SCALE GENOMIC DNA]</scope>
    <source>
        <strain evidence="6">OB123</strain>
        <tissue evidence="6">Whole animal</tissue>
    </source>
</reference>
<dbReference type="PANTHER" id="PTHR19282:SF544">
    <property type="entry name" value="TETRASPANIN"/>
    <property type="match status" value="1"/>
</dbReference>
<gene>
    <name evidence="6" type="ORF">AMK59_686</name>
</gene>
<keyword evidence="2 5" id="KW-0812">Transmembrane</keyword>
<proteinExistence type="predicted"/>
<evidence type="ECO:0000313" key="6">
    <source>
        <dbReference type="EMBL" id="KRT86627.1"/>
    </source>
</evidence>
<feature type="non-terminal residue" evidence="6">
    <location>
        <position position="1"/>
    </location>
</feature>
<accession>A0A0T6BH12</accession>
<feature type="transmembrane region" description="Helical" evidence="5">
    <location>
        <begin position="130"/>
        <end position="153"/>
    </location>
</feature>
<evidence type="ECO:0000256" key="1">
    <source>
        <dbReference type="ARBA" id="ARBA00004141"/>
    </source>
</evidence>
<dbReference type="InterPro" id="IPR008952">
    <property type="entry name" value="Tetraspanin_EC2_sf"/>
</dbReference>
<comment type="subcellular location">
    <subcellularLocation>
        <location evidence="1">Membrane</location>
        <topology evidence="1">Multi-pass membrane protein</topology>
    </subcellularLocation>
</comment>
<dbReference type="AlphaFoldDB" id="A0A0T6BH12"/>
<feature type="transmembrane region" description="Helical" evidence="5">
    <location>
        <begin position="20"/>
        <end position="41"/>
    </location>
</feature>
<dbReference type="Proteomes" id="UP000051574">
    <property type="component" value="Unassembled WGS sequence"/>
</dbReference>
<dbReference type="EMBL" id="LJIG01000313">
    <property type="protein sequence ID" value="KRT86627.1"/>
    <property type="molecule type" value="Genomic_DNA"/>
</dbReference>